<comment type="catalytic activity">
    <reaction evidence="1 15">
        <text>a 1,2-diacyl-sn-glycerol + ATP = a 1,2-diacyl-sn-glycero-3-phosphate + ADP + H(+)</text>
        <dbReference type="Rhea" id="RHEA:10272"/>
        <dbReference type="ChEBI" id="CHEBI:15378"/>
        <dbReference type="ChEBI" id="CHEBI:17815"/>
        <dbReference type="ChEBI" id="CHEBI:30616"/>
        <dbReference type="ChEBI" id="CHEBI:58608"/>
        <dbReference type="ChEBI" id="CHEBI:456216"/>
        <dbReference type="EC" id="2.7.1.107"/>
    </reaction>
</comment>
<feature type="compositionally biased region" description="Basic and acidic residues" evidence="16">
    <location>
        <begin position="739"/>
        <end position="757"/>
    </location>
</feature>
<evidence type="ECO:0000256" key="10">
    <source>
        <dbReference type="ARBA" id="ARBA00022741"/>
    </source>
</evidence>
<dbReference type="SMART" id="SM00233">
    <property type="entry name" value="PH"/>
    <property type="match status" value="1"/>
</dbReference>
<feature type="compositionally biased region" description="Gly residues" evidence="16">
    <location>
        <begin position="1"/>
        <end position="10"/>
    </location>
</feature>
<dbReference type="PROSITE" id="PS00479">
    <property type="entry name" value="ZF_DAG_PE_1"/>
    <property type="match status" value="1"/>
</dbReference>
<dbReference type="GO" id="GO:0004143">
    <property type="term" value="F:ATP-dependent diacylglycerol kinase activity"/>
    <property type="evidence" value="ECO:0007669"/>
    <property type="project" value="UniProtKB-EC"/>
</dbReference>
<keyword evidence="9" id="KW-0677">Repeat</keyword>
<evidence type="ECO:0000313" key="22">
    <source>
        <dbReference type="Proteomes" id="UP000708208"/>
    </source>
</evidence>
<organism evidence="21 22">
    <name type="scientific">Allacma fusca</name>
    <dbReference type="NCBI Taxonomy" id="39272"/>
    <lineage>
        <taxon>Eukaryota</taxon>
        <taxon>Metazoa</taxon>
        <taxon>Ecdysozoa</taxon>
        <taxon>Arthropoda</taxon>
        <taxon>Hexapoda</taxon>
        <taxon>Collembola</taxon>
        <taxon>Symphypleona</taxon>
        <taxon>Sminthuridae</taxon>
        <taxon>Allacma</taxon>
    </lineage>
</organism>
<dbReference type="PROSITE" id="PS50081">
    <property type="entry name" value="ZF_DAG_PE_2"/>
    <property type="match status" value="2"/>
</dbReference>
<comment type="function">
    <text evidence="2">Phosphorylates diacylglycerol (DAG) to generate phosphatidic acid (PA).</text>
</comment>
<accession>A0A8J2JUC7</accession>
<evidence type="ECO:0000256" key="5">
    <source>
        <dbReference type="ARBA" id="ARBA00022490"/>
    </source>
</evidence>
<dbReference type="Pfam" id="PF00169">
    <property type="entry name" value="PH"/>
    <property type="match status" value="1"/>
</dbReference>
<dbReference type="EMBL" id="CAJVCH010136400">
    <property type="protein sequence ID" value="CAG7726507.1"/>
    <property type="molecule type" value="Genomic_DNA"/>
</dbReference>
<dbReference type="PROSITE" id="PS50003">
    <property type="entry name" value="PH_DOMAIN"/>
    <property type="match status" value="1"/>
</dbReference>
<dbReference type="InterPro" id="IPR002219">
    <property type="entry name" value="PKC_DAG/PE"/>
</dbReference>
<keyword evidence="12 15" id="KW-0418">Kinase</keyword>
<proteinExistence type="inferred from homology"/>
<dbReference type="FunFam" id="3.30.60.20:FF:000002">
    <property type="entry name" value="Diacylglycerol kinase"/>
    <property type="match status" value="1"/>
</dbReference>
<dbReference type="GO" id="GO:0046486">
    <property type="term" value="P:glycerolipid metabolic process"/>
    <property type="evidence" value="ECO:0007669"/>
    <property type="project" value="UniProtKB-ARBA"/>
</dbReference>
<evidence type="ECO:0000256" key="3">
    <source>
        <dbReference type="ARBA" id="ARBA00004496"/>
    </source>
</evidence>
<evidence type="ECO:0000256" key="13">
    <source>
        <dbReference type="ARBA" id="ARBA00022833"/>
    </source>
</evidence>
<dbReference type="CDD" id="cd20800">
    <property type="entry name" value="C1_DGK_typeII_rpt1"/>
    <property type="match status" value="1"/>
</dbReference>
<dbReference type="Pfam" id="PF00781">
    <property type="entry name" value="DAGK_cat"/>
    <property type="match status" value="1"/>
</dbReference>
<evidence type="ECO:0000256" key="16">
    <source>
        <dbReference type="SAM" id="MobiDB-lite"/>
    </source>
</evidence>
<keyword evidence="13" id="KW-0862">Zinc</keyword>
<evidence type="ECO:0000256" key="7">
    <source>
        <dbReference type="ARBA" id="ARBA00022679"/>
    </source>
</evidence>
<dbReference type="InterPro" id="IPR001849">
    <property type="entry name" value="PH_domain"/>
</dbReference>
<evidence type="ECO:0000313" key="21">
    <source>
        <dbReference type="EMBL" id="CAG7726507.1"/>
    </source>
</evidence>
<evidence type="ECO:0000256" key="15">
    <source>
        <dbReference type="RuleBase" id="RU361128"/>
    </source>
</evidence>
<dbReference type="PROSITE" id="PS50146">
    <property type="entry name" value="DAGK"/>
    <property type="match status" value="1"/>
</dbReference>
<gene>
    <name evidence="21" type="ORF">AFUS01_LOCUS15417</name>
</gene>
<name>A0A8J2JUC7_9HEXA</name>
<evidence type="ECO:0000259" key="18">
    <source>
        <dbReference type="PROSITE" id="PS50081"/>
    </source>
</evidence>
<dbReference type="Pfam" id="PF00609">
    <property type="entry name" value="DAGK_acc"/>
    <property type="match status" value="1"/>
</dbReference>
<evidence type="ECO:0000256" key="1">
    <source>
        <dbReference type="ARBA" id="ARBA00001383"/>
    </source>
</evidence>
<feature type="domain" description="PH" evidence="17">
    <location>
        <begin position="57"/>
        <end position="150"/>
    </location>
</feature>
<dbReference type="FunFam" id="3.40.50.10330:FF:000001">
    <property type="entry name" value="Diacylglycerol kinase"/>
    <property type="match status" value="1"/>
</dbReference>
<feature type="region of interest" description="Disordered" evidence="16">
    <location>
        <begin position="1122"/>
        <end position="1141"/>
    </location>
</feature>
<dbReference type="InterPro" id="IPR037607">
    <property type="entry name" value="DGK"/>
</dbReference>
<feature type="domain" description="Phorbol-ester/DAG-type" evidence="18">
    <location>
        <begin position="241"/>
        <end position="292"/>
    </location>
</feature>
<feature type="domain" description="DAGKc" evidence="20">
    <location>
        <begin position="321"/>
        <end position="456"/>
    </location>
</feature>
<dbReference type="GO" id="GO:0007200">
    <property type="term" value="P:phospholipase C-activating G protein-coupled receptor signaling pathway"/>
    <property type="evidence" value="ECO:0007669"/>
    <property type="project" value="InterPro"/>
</dbReference>
<dbReference type="SMART" id="SM00109">
    <property type="entry name" value="C1"/>
    <property type="match status" value="2"/>
</dbReference>
<evidence type="ECO:0000259" key="17">
    <source>
        <dbReference type="PROSITE" id="PS50003"/>
    </source>
</evidence>
<dbReference type="EC" id="2.7.1.107" evidence="15"/>
<feature type="domain" description="SAM" evidence="19">
    <location>
        <begin position="1185"/>
        <end position="1248"/>
    </location>
</feature>
<dbReference type="SMART" id="SM00045">
    <property type="entry name" value="DAGKa"/>
    <property type="match status" value="1"/>
</dbReference>
<comment type="subcellular location">
    <subcellularLocation>
        <location evidence="3">Cytoplasm</location>
    </subcellularLocation>
</comment>
<dbReference type="PROSITE" id="PS50105">
    <property type="entry name" value="SAM_DOMAIN"/>
    <property type="match status" value="1"/>
</dbReference>
<comment type="similarity">
    <text evidence="4 15">Belongs to the eukaryotic diacylglycerol kinase family.</text>
</comment>
<reference evidence="21" key="1">
    <citation type="submission" date="2021-06" db="EMBL/GenBank/DDBJ databases">
        <authorList>
            <person name="Hodson N. C."/>
            <person name="Mongue J. A."/>
            <person name="Jaron S. K."/>
        </authorList>
    </citation>
    <scope>NUCLEOTIDE SEQUENCE</scope>
</reference>
<dbReference type="InterPro" id="IPR000756">
    <property type="entry name" value="Diacylglycerol_kin_accessory"/>
</dbReference>
<dbReference type="SMART" id="SM00454">
    <property type="entry name" value="SAM"/>
    <property type="match status" value="1"/>
</dbReference>
<keyword evidence="5" id="KW-0963">Cytoplasm</keyword>
<feature type="domain" description="Phorbol-ester/DAG-type" evidence="18">
    <location>
        <begin position="168"/>
        <end position="218"/>
    </location>
</feature>
<dbReference type="GO" id="GO:0008270">
    <property type="term" value="F:zinc ion binding"/>
    <property type="evidence" value="ECO:0007669"/>
    <property type="project" value="UniProtKB-KW"/>
</dbReference>
<dbReference type="CDD" id="cd20852">
    <property type="entry name" value="C1_DGK_typeII_rpt2"/>
    <property type="match status" value="1"/>
</dbReference>
<dbReference type="Pfam" id="PF00130">
    <property type="entry name" value="C1_1"/>
    <property type="match status" value="2"/>
</dbReference>
<dbReference type="InterPro" id="IPR001660">
    <property type="entry name" value="SAM"/>
</dbReference>
<evidence type="ECO:0000256" key="12">
    <source>
        <dbReference type="ARBA" id="ARBA00022777"/>
    </source>
</evidence>
<evidence type="ECO:0000256" key="14">
    <source>
        <dbReference type="ARBA" id="ARBA00022840"/>
    </source>
</evidence>
<keyword evidence="8" id="KW-0479">Metal-binding</keyword>
<dbReference type="GO" id="GO:0005886">
    <property type="term" value="C:plasma membrane"/>
    <property type="evidence" value="ECO:0007669"/>
    <property type="project" value="TreeGrafter"/>
</dbReference>
<dbReference type="PANTHER" id="PTHR11255:SF109">
    <property type="entry name" value="DIACYLGLYCEROL KINASE ETA"/>
    <property type="match status" value="1"/>
</dbReference>
<keyword evidence="22" id="KW-1185">Reference proteome</keyword>
<protein>
    <recommendedName>
        <fullName evidence="15">Diacylglycerol kinase</fullName>
        <shortName evidence="15">DAG kinase</shortName>
        <ecNumber evidence="15">2.7.1.107</ecNumber>
    </recommendedName>
</protein>
<dbReference type="GO" id="GO:0005524">
    <property type="term" value="F:ATP binding"/>
    <property type="evidence" value="ECO:0007669"/>
    <property type="project" value="UniProtKB-KW"/>
</dbReference>
<evidence type="ECO:0000256" key="2">
    <source>
        <dbReference type="ARBA" id="ARBA00002064"/>
    </source>
</evidence>
<evidence type="ECO:0000256" key="6">
    <source>
        <dbReference type="ARBA" id="ARBA00022553"/>
    </source>
</evidence>
<keyword evidence="11" id="KW-0863">Zinc-finger</keyword>
<dbReference type="OrthoDB" id="196165at2759"/>
<dbReference type="AlphaFoldDB" id="A0A8J2JUC7"/>
<keyword evidence="6" id="KW-0597">Phosphoprotein</keyword>
<evidence type="ECO:0000256" key="9">
    <source>
        <dbReference type="ARBA" id="ARBA00022737"/>
    </source>
</evidence>
<feature type="compositionally biased region" description="Polar residues" evidence="16">
    <location>
        <begin position="12"/>
        <end position="24"/>
    </location>
</feature>
<comment type="caution">
    <text evidence="21">The sequence shown here is derived from an EMBL/GenBank/DDBJ whole genome shotgun (WGS) entry which is preliminary data.</text>
</comment>
<evidence type="ECO:0000256" key="11">
    <source>
        <dbReference type="ARBA" id="ARBA00022771"/>
    </source>
</evidence>
<keyword evidence="10 15" id="KW-0547">Nucleotide-binding</keyword>
<feature type="region of interest" description="Disordered" evidence="16">
    <location>
        <begin position="722"/>
        <end position="772"/>
    </location>
</feature>
<dbReference type="Pfam" id="PF07647">
    <property type="entry name" value="SAM_2"/>
    <property type="match status" value="1"/>
</dbReference>
<dbReference type="FunFam" id="2.60.200.40:FF:000001">
    <property type="entry name" value="Diacylglycerol kinase"/>
    <property type="match status" value="1"/>
</dbReference>
<evidence type="ECO:0000256" key="4">
    <source>
        <dbReference type="ARBA" id="ARBA00009280"/>
    </source>
</evidence>
<dbReference type="Proteomes" id="UP000708208">
    <property type="component" value="Unassembled WGS sequence"/>
</dbReference>
<dbReference type="PANTHER" id="PTHR11255">
    <property type="entry name" value="DIACYLGLYCEROL KINASE"/>
    <property type="match status" value="1"/>
</dbReference>
<evidence type="ECO:0000259" key="19">
    <source>
        <dbReference type="PROSITE" id="PS50105"/>
    </source>
</evidence>
<evidence type="ECO:0000259" key="20">
    <source>
        <dbReference type="PROSITE" id="PS50146"/>
    </source>
</evidence>
<feature type="region of interest" description="Disordered" evidence="16">
    <location>
        <begin position="1"/>
        <end position="47"/>
    </location>
</feature>
<keyword evidence="7 15" id="KW-0808">Transferase</keyword>
<evidence type="ECO:0000256" key="8">
    <source>
        <dbReference type="ARBA" id="ARBA00022723"/>
    </source>
</evidence>
<dbReference type="SMART" id="SM00046">
    <property type="entry name" value="DAGKc"/>
    <property type="match status" value="1"/>
</dbReference>
<keyword evidence="14 15" id="KW-0067">ATP-binding</keyword>
<sequence length="1252" mass="139734">MEGNTIGGGDSQIETNNSSVSTVISPGEDSTDSDNDPDPMSSFHRKLSTNKDIKNTASIKEGYLMKQTSSFQRWHRRYFKVKGRALYYAKHDKAQIFDEISLTEVTLAENSSKAFAHSFQVITPFRTLVLAAENRAAMAEWMGAIQSASTTSFHETGDHSHGLSGTGAHVWFSTTHAMPTYCNVCREQLCGMMSSGLSCEVCKFKSHKHCASKAINNCKWTTLASMGKENLQESEGSLIFPHQWLEGNLPVSAKCVVCEKTCGSVLKLQDWRCLWCRACVHNSCRYSMRKKCSLSRISVVPPTALHTVGSDEAWEPSLPLQGCSPLLVFVNSKSGDHQGLKFLRRFKQLLNPAQVFDLVNGGPRPGLQLFRHFEPFRILVCGGDGSVGWVMCEIDSLDMHRQVQVGVLPLGTGNDLARVLGWGASCDDEAHLPHLLDKYERATTKMLDRWSIMTYERGCVIKQPISEHPRSEERPQISHYEDSVVSHLQNILQSHHHQTVIASAKVLCETVRDMIGKVGSSADDAEINMKCANLSQKLNSLLLTLNEETECDQSTEKEEELLEVDRTMEHEFEDLHSSVTEETIPSVPLVAKVKPVKFQQREILMSRANSLKKAVRQIIEHAEKTIDEQSSSPPVVIVRPLSLAVQSESTESTPTSLLEFQKQLPDISPTDPNVALPVPTPFADQSCQNSFILDKLSNQLYDKNQVQNDQPLDKSEIVVGNDSFPKIEVQSPSTSSNDKSPEAEEEKPSDNSERVVGKDQSTLLKEPDHQTVFDNLNVPDGLNYFYRGASPRASRRVSMGSLLKPLEVEIPNSPNSRKNSGGHYGDLSEYCGLTHSPFSASSTCTSSISSSPNKCTDASGRKKTMPIINPLVMHPSWPSVSAGGVIGKVLMANADAMCAVASPLMDPEASEELLMQGFKERAVMNNYFGIGLDAKITLDFHLKREEHPEKCRSRAKNFMWYGVLGSKEMLQRTCKNLDQRVKLECDGVRIPLPRLQGIVICNIPSFMGGTNFWGMWKEDGFLHSSFDDGIVEVMAVFHTVQMATSRVVNFYQHRIAQCTRVTITILGDEPIPVQVDGEAWLQPPGVIQIVLKNRMPVLCRNRKLESNLKTWEEKLKAMSAGSSSFENEDSKEEKVKKEKRHSRGSIFGMRFNRKEKREESATDVAWDGCSDEAGSSEVSKTVENWTVGEVSEWLEHLHLSEYKSSFLRHDIRGAELICLQRRDLKELGVTKIGHLKRILQAIENLHKDSKES</sequence>
<dbReference type="InterPro" id="IPR001206">
    <property type="entry name" value="Diacylglycerol_kinase_cat_dom"/>
</dbReference>
<dbReference type="CDD" id="cd13274">
    <property type="entry name" value="PH_DGK_type2"/>
    <property type="match status" value="1"/>
</dbReference>